<dbReference type="AlphaFoldDB" id="A0AA35XH33"/>
<dbReference type="NCBIfam" id="TIGR00597">
    <property type="entry name" value="rad10"/>
    <property type="match status" value="1"/>
</dbReference>
<comment type="function">
    <text evidence="7">Non-catalytic component of a structure-specific DNA repair endonuclease responsible for the 5'-incision during DNA repair. Responsible, in conjunction with SLX4, for the first step in the repair of interstrand cross-links (ICL). Participates in the processing of anaphase bridge-generating DNA structures, which consist in incompletely processed DNA lesions arising during S or G2 phase, and can result in cytokinesis failure. Also required for homology-directed repair (HDR) of DNA double-strand breaks, in conjunction with SLX4.</text>
</comment>
<reference evidence="11" key="1">
    <citation type="submission" date="2023-03" db="EMBL/GenBank/DDBJ databases">
        <authorList>
            <person name="Steffen K."/>
            <person name="Cardenas P."/>
        </authorList>
    </citation>
    <scope>NUCLEOTIDE SEQUENCE</scope>
</reference>
<keyword evidence="6" id="KW-0539">Nucleus</keyword>
<keyword evidence="3" id="KW-0227">DNA damage</keyword>
<dbReference type="FunFam" id="3.40.50.10130:FF:000001">
    <property type="entry name" value="DNA excision repair protein ERCC-1"/>
    <property type="match status" value="1"/>
</dbReference>
<keyword evidence="5" id="KW-0234">DNA repair</keyword>
<evidence type="ECO:0000313" key="11">
    <source>
        <dbReference type="EMBL" id="CAI8051250.1"/>
    </source>
</evidence>
<evidence type="ECO:0000256" key="9">
    <source>
        <dbReference type="SAM" id="MobiDB-lite"/>
    </source>
</evidence>
<dbReference type="GO" id="GO:0032204">
    <property type="term" value="P:regulation of telomere maintenance"/>
    <property type="evidence" value="ECO:0007669"/>
    <property type="project" value="UniProtKB-ARBA"/>
</dbReference>
<accession>A0AA35XH33</accession>
<dbReference type="GO" id="GO:0000110">
    <property type="term" value="C:nucleotide-excision repair factor 1 complex"/>
    <property type="evidence" value="ECO:0007669"/>
    <property type="project" value="TreeGrafter"/>
</dbReference>
<feature type="region of interest" description="Disordered" evidence="9">
    <location>
        <begin position="84"/>
        <end position="116"/>
    </location>
</feature>
<evidence type="ECO:0000259" key="10">
    <source>
        <dbReference type="Pfam" id="PF03834"/>
    </source>
</evidence>
<dbReference type="FunFam" id="1.10.150.20:FF:000017">
    <property type="entry name" value="DNA excision repair protein ERCC-1"/>
    <property type="match status" value="1"/>
</dbReference>
<comment type="caution">
    <text evidence="11">The sequence shown here is derived from an EMBL/GenBank/DDBJ whole genome shotgun (WGS) entry which is preliminary data.</text>
</comment>
<protein>
    <recommendedName>
        <fullName evidence="8">DNA excision repair protein ERCC-1</fullName>
    </recommendedName>
</protein>
<dbReference type="EMBL" id="CASHTH010003912">
    <property type="protein sequence ID" value="CAI8051250.1"/>
    <property type="molecule type" value="Genomic_DNA"/>
</dbReference>
<dbReference type="GO" id="GO:0070914">
    <property type="term" value="P:UV-damage excision repair"/>
    <property type="evidence" value="ECO:0007669"/>
    <property type="project" value="TreeGrafter"/>
</dbReference>
<evidence type="ECO:0000256" key="3">
    <source>
        <dbReference type="ARBA" id="ARBA00022763"/>
    </source>
</evidence>
<organism evidence="11 12">
    <name type="scientific">Geodia barretti</name>
    <name type="common">Barrett's horny sponge</name>
    <dbReference type="NCBI Taxonomy" id="519541"/>
    <lineage>
        <taxon>Eukaryota</taxon>
        <taxon>Metazoa</taxon>
        <taxon>Porifera</taxon>
        <taxon>Demospongiae</taxon>
        <taxon>Heteroscleromorpha</taxon>
        <taxon>Tetractinellida</taxon>
        <taxon>Astrophorina</taxon>
        <taxon>Geodiidae</taxon>
        <taxon>Geodia</taxon>
    </lineage>
</organism>
<feature type="domain" description="ERCC1-like central" evidence="10">
    <location>
        <begin position="183"/>
        <end position="295"/>
    </location>
</feature>
<dbReference type="GO" id="GO:0006289">
    <property type="term" value="P:nucleotide-excision repair"/>
    <property type="evidence" value="ECO:0007669"/>
    <property type="project" value="UniProtKB-ARBA"/>
</dbReference>
<dbReference type="Gene3D" id="1.10.150.20">
    <property type="entry name" value="5' to 3' exonuclease, C-terminal subdomain"/>
    <property type="match status" value="1"/>
</dbReference>
<dbReference type="Proteomes" id="UP001174909">
    <property type="component" value="Unassembled WGS sequence"/>
</dbReference>
<evidence type="ECO:0000256" key="7">
    <source>
        <dbReference type="ARBA" id="ARBA00054210"/>
    </source>
</evidence>
<dbReference type="InterPro" id="IPR047260">
    <property type="entry name" value="ERCC1-like_central_dom"/>
</dbReference>
<evidence type="ECO:0000256" key="2">
    <source>
        <dbReference type="ARBA" id="ARBA00008283"/>
    </source>
</evidence>
<evidence type="ECO:0000313" key="12">
    <source>
        <dbReference type="Proteomes" id="UP001174909"/>
    </source>
</evidence>
<comment type="similarity">
    <text evidence="2">Belongs to the ERCC1/RAD10/SWI10 family.</text>
</comment>
<dbReference type="InterPro" id="IPR010994">
    <property type="entry name" value="RuvA_2-like"/>
</dbReference>
<sequence>MEENEGSSTSEGRTRKGVFTIPSVSEIKKASKVSVVTSAPTLFKTVAAHTTVVPPPTTTTTAEALHELNRPKSDQPLNVTDNELANMRDRDQNAGSIQSRKRAREDPEHSVGVPPKVAAGADNERVLPQLGSNLQGPSILPTVGGSTAMGSDSRKLFSGAASDGAASASTSTSLASVHHPHAIIANPVQKKNPVMKHIRNIPWELGNIVPDFVLGRTTCAMFLSVRYHSLHPNYIHTRLKELGKQYQLRILLVLVDMKECQKVLQDLAKIAVLADLTLMLAWSYEEAGRYLETYKSFENKPPDILMERIDSDFFSRATECLTTVKKVNKTDAATLLSNFKTMEKVITASKEDLVLCPGLGPQKAHRLHSLFHQPFKTKDLDTK</sequence>
<dbReference type="GO" id="GO:0003684">
    <property type="term" value="F:damaged DNA binding"/>
    <property type="evidence" value="ECO:0007669"/>
    <property type="project" value="InterPro"/>
</dbReference>
<dbReference type="SUPFAM" id="SSF47781">
    <property type="entry name" value="RuvA domain 2-like"/>
    <property type="match status" value="1"/>
</dbReference>
<evidence type="ECO:0000256" key="8">
    <source>
        <dbReference type="ARBA" id="ARBA00071993"/>
    </source>
</evidence>
<proteinExistence type="inferred from homology"/>
<dbReference type="Pfam" id="PF14520">
    <property type="entry name" value="HHH_5"/>
    <property type="match status" value="1"/>
</dbReference>
<dbReference type="PANTHER" id="PTHR12749:SF0">
    <property type="entry name" value="DNA EXCISION REPAIR PROTEIN ERCC-1"/>
    <property type="match status" value="1"/>
</dbReference>
<evidence type="ECO:0000256" key="1">
    <source>
        <dbReference type="ARBA" id="ARBA00004123"/>
    </source>
</evidence>
<evidence type="ECO:0000256" key="6">
    <source>
        <dbReference type="ARBA" id="ARBA00023242"/>
    </source>
</evidence>
<dbReference type="Pfam" id="PF03834">
    <property type="entry name" value="Rad10"/>
    <property type="match status" value="1"/>
</dbReference>
<dbReference type="Gene3D" id="3.40.50.10130">
    <property type="match status" value="1"/>
</dbReference>
<dbReference type="GO" id="GO:0003697">
    <property type="term" value="F:single-stranded DNA binding"/>
    <property type="evidence" value="ECO:0007669"/>
    <property type="project" value="TreeGrafter"/>
</dbReference>
<name>A0AA35XH33_GEOBA</name>
<dbReference type="SUPFAM" id="SSF52980">
    <property type="entry name" value="Restriction endonuclease-like"/>
    <property type="match status" value="1"/>
</dbReference>
<dbReference type="GO" id="GO:0006312">
    <property type="term" value="P:mitotic recombination"/>
    <property type="evidence" value="ECO:0007669"/>
    <property type="project" value="TreeGrafter"/>
</dbReference>
<dbReference type="PANTHER" id="PTHR12749">
    <property type="entry name" value="EXCISION REPAIR CROSS-COMPLEMENTING 1 ERCC1"/>
    <property type="match status" value="1"/>
</dbReference>
<dbReference type="InterPro" id="IPR004579">
    <property type="entry name" value="ERCC1/RAD10/SWI10"/>
</dbReference>
<evidence type="ECO:0000256" key="5">
    <source>
        <dbReference type="ARBA" id="ARBA00023204"/>
    </source>
</evidence>
<evidence type="ECO:0000256" key="4">
    <source>
        <dbReference type="ARBA" id="ARBA00023125"/>
    </source>
</evidence>
<dbReference type="InterPro" id="IPR011335">
    <property type="entry name" value="Restrct_endonuc-II-like"/>
</dbReference>
<keyword evidence="12" id="KW-1185">Reference proteome</keyword>
<dbReference type="GO" id="GO:0006302">
    <property type="term" value="P:double-strand break repair"/>
    <property type="evidence" value="ECO:0007669"/>
    <property type="project" value="UniProtKB-ARBA"/>
</dbReference>
<gene>
    <name evidence="11" type="ORF">GBAR_LOCUS28064</name>
</gene>
<dbReference type="CDD" id="cd22325">
    <property type="entry name" value="ERCC1_C-like"/>
    <property type="match status" value="1"/>
</dbReference>
<keyword evidence="4" id="KW-0238">DNA-binding</keyword>
<dbReference type="GO" id="GO:0070522">
    <property type="term" value="C:ERCC4-ERCC1 complex"/>
    <property type="evidence" value="ECO:0007669"/>
    <property type="project" value="TreeGrafter"/>
</dbReference>
<comment type="subcellular location">
    <subcellularLocation>
        <location evidence="1">Nucleus</location>
    </subcellularLocation>
</comment>